<sequence length="595" mass="66671">MRAQLGRTLCSYSPSIHSSQSLARHIQLRSSVLSSGLLRLSLTKSRATPVLTRSIVTARYLTSPRIQPTSLKTLEHPAVVAKRPYTTSTGTTDFNPSGNPPLQANSLHSAVIAAAIIAAVVAVSAWPAGSSDNPPPSGDIEEDIAIMSFQVPPGRPGNLTPEQEEKLRKLWVAVFQLTGVADEGSSGAGILSPKEETNTADADQKKKRGFGMFKKGKSGTSTPTETADEDKYNETKQFHETLAKETPETIRHTIWSMVKHDHPDALVLRFLRARKWDVEKALVMLVATMNWRHNDMKVDSDIMKNGDAFAVEDEKTDSTTKQVSADMMKQLRMGKSFLHGTDKQGRPICVVRVRLHKAGQECEESLEKYTVYIIETARMTLEPPVDTACIVFDMTGFSMANMDYTPVKFMIKCFEANYPESLGAVLVHKAPWLFQGIWKVIRGWLDPVVAAKVHFTNNRSELEDFIAPNHLIKELEGDENWEYKYVEPSPGENDKMKDTQTRDRLLVEREKLVKKFEQATQEWIRHPEGEQGKQINSEREKIAKALKEDYWHLDPYIRARTLYDRQGAIQSGGKTDWYSLKPPTAAASTSADDLD</sequence>
<dbReference type="InterPro" id="IPR036865">
    <property type="entry name" value="CRAL-TRIO_dom_sf"/>
</dbReference>
<evidence type="ECO:0000313" key="4">
    <source>
        <dbReference type="Proteomes" id="UP000245910"/>
    </source>
</evidence>
<keyword evidence="4" id="KW-1185">Reference proteome</keyword>
<dbReference type="SUPFAM" id="SSF46938">
    <property type="entry name" value="CRAL/TRIO N-terminal domain"/>
    <property type="match status" value="1"/>
</dbReference>
<accession>A0A2L2T7V2</accession>
<dbReference type="CDD" id="cd00170">
    <property type="entry name" value="SEC14"/>
    <property type="match status" value="1"/>
</dbReference>
<dbReference type="STRING" id="56646.A0A2L2T7V2"/>
<dbReference type="PROSITE" id="PS50191">
    <property type="entry name" value="CRAL_TRIO"/>
    <property type="match status" value="1"/>
</dbReference>
<dbReference type="Pfam" id="PF03765">
    <property type="entry name" value="CRAL_TRIO_N"/>
    <property type="match status" value="1"/>
</dbReference>
<dbReference type="Gene3D" id="3.40.525.10">
    <property type="entry name" value="CRAL-TRIO lipid binding domain"/>
    <property type="match status" value="1"/>
</dbReference>
<dbReference type="PANTHER" id="PTHR46590:SF1">
    <property type="entry name" value="PHOSPHATIDYLINOSITOL TRANSFER PROTEIN CSR1"/>
    <property type="match status" value="1"/>
</dbReference>
<dbReference type="InterPro" id="IPR036273">
    <property type="entry name" value="CRAL/TRIO_N_dom_sf"/>
</dbReference>
<dbReference type="SMART" id="SM00516">
    <property type="entry name" value="SEC14"/>
    <property type="match status" value="1"/>
</dbReference>
<evidence type="ECO:0000256" key="1">
    <source>
        <dbReference type="SAM" id="MobiDB-lite"/>
    </source>
</evidence>
<name>A0A2L2T7V2_9HYPO</name>
<dbReference type="InterPro" id="IPR011074">
    <property type="entry name" value="CRAL/TRIO_N_dom"/>
</dbReference>
<dbReference type="PANTHER" id="PTHR46590">
    <property type="entry name" value="PHOSPHATIDYLINOSITOL TRANSFER PROTEIN CSR1-RELATED"/>
    <property type="match status" value="1"/>
</dbReference>
<organism evidence="3 4">
    <name type="scientific">Fusarium venenatum</name>
    <dbReference type="NCBI Taxonomy" id="56646"/>
    <lineage>
        <taxon>Eukaryota</taxon>
        <taxon>Fungi</taxon>
        <taxon>Dikarya</taxon>
        <taxon>Ascomycota</taxon>
        <taxon>Pezizomycotina</taxon>
        <taxon>Sordariomycetes</taxon>
        <taxon>Hypocreomycetidae</taxon>
        <taxon>Hypocreales</taxon>
        <taxon>Nectriaceae</taxon>
        <taxon>Fusarium</taxon>
    </lineage>
</organism>
<dbReference type="Pfam" id="PF00650">
    <property type="entry name" value="CRAL_TRIO"/>
    <property type="match status" value="1"/>
</dbReference>
<reference evidence="4" key="1">
    <citation type="submission" date="2014-10" db="EMBL/GenBank/DDBJ databases">
        <authorList>
            <person name="King R."/>
        </authorList>
    </citation>
    <scope>NUCLEOTIDE SEQUENCE [LARGE SCALE GENOMIC DNA]</scope>
    <source>
        <strain evidence="4">A3/5</strain>
    </source>
</reference>
<protein>
    <recommendedName>
        <fullName evidence="2">CRAL-TRIO domain-containing protein</fullName>
    </recommendedName>
</protein>
<dbReference type="SUPFAM" id="SSF52087">
    <property type="entry name" value="CRAL/TRIO domain"/>
    <property type="match status" value="1"/>
</dbReference>
<proteinExistence type="predicted"/>
<dbReference type="InterPro" id="IPR052432">
    <property type="entry name" value="PITP/CRAL-TRIO"/>
</dbReference>
<evidence type="ECO:0000259" key="2">
    <source>
        <dbReference type="PROSITE" id="PS50191"/>
    </source>
</evidence>
<feature type="region of interest" description="Disordered" evidence="1">
    <location>
        <begin position="184"/>
        <end position="230"/>
    </location>
</feature>
<feature type="compositionally biased region" description="Basic residues" evidence="1">
    <location>
        <begin position="205"/>
        <end position="217"/>
    </location>
</feature>
<dbReference type="InterPro" id="IPR001251">
    <property type="entry name" value="CRAL-TRIO_dom"/>
</dbReference>
<evidence type="ECO:0000313" key="3">
    <source>
        <dbReference type="EMBL" id="CEI40118.1"/>
    </source>
</evidence>
<feature type="region of interest" description="Disordered" evidence="1">
    <location>
        <begin position="571"/>
        <end position="595"/>
    </location>
</feature>
<feature type="domain" description="CRAL-TRIO" evidence="2">
    <location>
        <begin position="324"/>
        <end position="483"/>
    </location>
</feature>
<dbReference type="SMART" id="SM01100">
    <property type="entry name" value="CRAL_TRIO_N"/>
    <property type="match status" value="1"/>
</dbReference>
<dbReference type="EMBL" id="LN649232">
    <property type="protein sequence ID" value="CEI40118.1"/>
    <property type="molecule type" value="Genomic_DNA"/>
</dbReference>
<dbReference type="Proteomes" id="UP000245910">
    <property type="component" value="Chromosome IIII"/>
</dbReference>
<dbReference type="AlphaFoldDB" id="A0A2L2T7V2"/>
<feature type="compositionally biased region" description="Low complexity" evidence="1">
    <location>
        <begin position="582"/>
        <end position="595"/>
    </location>
</feature>